<protein>
    <submittedName>
        <fullName evidence="1">Uncharacterized protein</fullName>
    </submittedName>
</protein>
<proteinExistence type="predicted"/>
<dbReference type="EMBL" id="KN440603">
    <property type="protein sequence ID" value="KHG27302.1"/>
    <property type="molecule type" value="Genomic_DNA"/>
</dbReference>
<dbReference type="AlphaFoldDB" id="A0A0B0PR63"/>
<reference evidence="2" key="1">
    <citation type="submission" date="2014-09" db="EMBL/GenBank/DDBJ databases">
        <authorList>
            <person name="Mudge J."/>
            <person name="Ramaraj T."/>
            <person name="Lindquist I.E."/>
            <person name="Bharti A.K."/>
            <person name="Sundararajan A."/>
            <person name="Cameron C.T."/>
            <person name="Woodward J.E."/>
            <person name="May G.D."/>
            <person name="Brubaker C."/>
            <person name="Broadhvest J."/>
            <person name="Wilkins T.A."/>
        </authorList>
    </citation>
    <scope>NUCLEOTIDE SEQUENCE</scope>
    <source>
        <strain evidence="2">cv. AKA8401</strain>
    </source>
</reference>
<gene>
    <name evidence="1" type="ORF">F383_11625</name>
</gene>
<evidence type="ECO:0000313" key="1">
    <source>
        <dbReference type="EMBL" id="KHG27302.1"/>
    </source>
</evidence>
<sequence>MVFSSVTLERQDLISLINFTATSGRQNLVSSINSNLSSLLGM</sequence>
<organism evidence="1 2">
    <name type="scientific">Gossypium arboreum</name>
    <name type="common">Tree cotton</name>
    <name type="synonym">Gossypium nanking</name>
    <dbReference type="NCBI Taxonomy" id="29729"/>
    <lineage>
        <taxon>Eukaryota</taxon>
        <taxon>Viridiplantae</taxon>
        <taxon>Streptophyta</taxon>
        <taxon>Embryophyta</taxon>
        <taxon>Tracheophyta</taxon>
        <taxon>Spermatophyta</taxon>
        <taxon>Magnoliopsida</taxon>
        <taxon>eudicotyledons</taxon>
        <taxon>Gunneridae</taxon>
        <taxon>Pentapetalae</taxon>
        <taxon>rosids</taxon>
        <taxon>malvids</taxon>
        <taxon>Malvales</taxon>
        <taxon>Malvaceae</taxon>
        <taxon>Malvoideae</taxon>
        <taxon>Gossypium</taxon>
    </lineage>
</organism>
<accession>A0A0B0PR63</accession>
<dbReference type="Proteomes" id="UP000032142">
    <property type="component" value="Unassembled WGS sequence"/>
</dbReference>
<evidence type="ECO:0000313" key="2">
    <source>
        <dbReference type="Proteomes" id="UP000032142"/>
    </source>
</evidence>
<name>A0A0B0PR63_GOSAR</name>
<keyword evidence="2" id="KW-1185">Reference proteome</keyword>